<dbReference type="RefSeq" id="WP_015367155.1">
    <property type="nucleotide sequence ID" value="NZ_BPFV01000030.1"/>
</dbReference>
<protein>
    <submittedName>
        <fullName evidence="1">Uncharacterized protein</fullName>
    </submittedName>
</protein>
<comment type="caution">
    <text evidence="1">The sequence shown here is derived from an EMBL/GenBank/DDBJ whole genome shotgun (WGS) entry which is preliminary data.</text>
</comment>
<gene>
    <name evidence="1" type="ORF">SJ059_07675</name>
</gene>
<dbReference type="Proteomes" id="UP001279012">
    <property type="component" value="Unassembled WGS sequence"/>
</dbReference>
<dbReference type="EMBL" id="JAWZZT010000005">
    <property type="protein sequence ID" value="MDX7014350.1"/>
    <property type="molecule type" value="Genomic_DNA"/>
</dbReference>
<evidence type="ECO:0000313" key="1">
    <source>
        <dbReference type="EMBL" id="MDX7014350.1"/>
    </source>
</evidence>
<name>A0AAW9DZJ5_KLEAE</name>
<dbReference type="AlphaFoldDB" id="A0AAW9DZJ5"/>
<accession>A0AAW9DZJ5</accession>
<proteinExistence type="predicted"/>
<evidence type="ECO:0000313" key="2">
    <source>
        <dbReference type="Proteomes" id="UP001279012"/>
    </source>
</evidence>
<reference evidence="1" key="1">
    <citation type="submission" date="2023-11" db="EMBL/GenBank/DDBJ databases">
        <title>Detection of rare carbapenemases in Enterobacterales - comparison of two colorimetric and two CIM-based carbapenemase assays.</title>
        <authorList>
            <person name="Schaffarczyk L."/>
            <person name="Noster J."/>
            <person name="Stelzer Y."/>
            <person name="Sattler J."/>
            <person name="Gatermann S."/>
            <person name="Hamprecht A."/>
        </authorList>
    </citation>
    <scope>NUCLEOTIDE SEQUENCE</scope>
    <source>
        <strain evidence="1">CIM-Cont-037</strain>
    </source>
</reference>
<sequence length="95" mass="10935">MPPEYVDYLILGDEHHGETYSDIKSTRLAVRSKYASDAKRTVDDEPMVAPKMVNYHVHEYPAQDGRFYLVASNYPLSHFDVEDALIKSRVHPLRA</sequence>
<organism evidence="1 2">
    <name type="scientific">Klebsiella aerogenes</name>
    <name type="common">Enterobacter aerogenes</name>
    <dbReference type="NCBI Taxonomy" id="548"/>
    <lineage>
        <taxon>Bacteria</taxon>
        <taxon>Pseudomonadati</taxon>
        <taxon>Pseudomonadota</taxon>
        <taxon>Gammaproteobacteria</taxon>
        <taxon>Enterobacterales</taxon>
        <taxon>Enterobacteriaceae</taxon>
        <taxon>Klebsiella/Raoultella group</taxon>
        <taxon>Klebsiella</taxon>
    </lineage>
</organism>